<organism evidence="1 2">
    <name type="scientific">Filifactor villosus</name>
    <dbReference type="NCBI Taxonomy" id="29374"/>
    <lineage>
        <taxon>Bacteria</taxon>
        <taxon>Bacillati</taxon>
        <taxon>Bacillota</taxon>
        <taxon>Clostridia</taxon>
        <taxon>Peptostreptococcales</taxon>
        <taxon>Filifactoraceae</taxon>
        <taxon>Filifactor</taxon>
    </lineage>
</organism>
<gene>
    <name evidence="1" type="ORF">ACFO4R_08140</name>
</gene>
<dbReference type="EMBL" id="JBHSHL010000033">
    <property type="protein sequence ID" value="MFC4805050.1"/>
    <property type="molecule type" value="Genomic_DNA"/>
</dbReference>
<keyword evidence="2" id="KW-1185">Reference proteome</keyword>
<reference evidence="2" key="1">
    <citation type="journal article" date="2019" name="Int. J. Syst. Evol. Microbiol.">
        <title>The Global Catalogue of Microorganisms (GCM) 10K type strain sequencing project: providing services to taxonomists for standard genome sequencing and annotation.</title>
        <authorList>
            <consortium name="The Broad Institute Genomics Platform"/>
            <consortium name="The Broad Institute Genome Sequencing Center for Infectious Disease"/>
            <person name="Wu L."/>
            <person name="Ma J."/>
        </authorList>
    </citation>
    <scope>NUCLEOTIDE SEQUENCE [LARGE SCALE GENOMIC DNA]</scope>
    <source>
        <strain evidence="2">CCUG 46385</strain>
    </source>
</reference>
<comment type="caution">
    <text evidence="1">The sequence shown here is derived from an EMBL/GenBank/DDBJ whole genome shotgun (WGS) entry which is preliminary data.</text>
</comment>
<proteinExistence type="predicted"/>
<dbReference type="Proteomes" id="UP001595916">
    <property type="component" value="Unassembled WGS sequence"/>
</dbReference>
<evidence type="ECO:0000313" key="2">
    <source>
        <dbReference type="Proteomes" id="UP001595916"/>
    </source>
</evidence>
<protein>
    <submittedName>
        <fullName evidence="1">Uncharacterized protein</fullName>
    </submittedName>
</protein>
<sequence>MTEKKEFAKQAYKEFCDTEMTKEVLYGAILMCARDSEYVDKSLTESELAIAKLMKVAVELATKAREEGRSIFSMKNYEMQEKIWNLDI</sequence>
<evidence type="ECO:0000313" key="1">
    <source>
        <dbReference type="EMBL" id="MFC4805050.1"/>
    </source>
</evidence>
<name>A0ABV9QMP2_9FIRM</name>
<accession>A0ABV9QMP2</accession>
<dbReference type="RefSeq" id="WP_379788589.1">
    <property type="nucleotide sequence ID" value="NZ_JBHSHL010000033.1"/>
</dbReference>